<comment type="similarity">
    <text evidence="1">Belongs to the transglycosylase Slt family.</text>
</comment>
<dbReference type="PANTHER" id="PTHR37423:SF2">
    <property type="entry name" value="MEMBRANE-BOUND LYTIC MUREIN TRANSGLYCOSYLASE C"/>
    <property type="match status" value="1"/>
</dbReference>
<protein>
    <submittedName>
        <fullName evidence="3">Transglycosylase-like protein with SLT domain</fullName>
    </submittedName>
</protein>
<dbReference type="InterPro" id="IPR008258">
    <property type="entry name" value="Transglycosylase_SLT_dom_1"/>
</dbReference>
<comment type="caution">
    <text evidence="3">The sequence shown here is derived from an EMBL/GenBank/DDBJ whole genome shotgun (WGS) entry which is preliminary data.</text>
</comment>
<dbReference type="Proteomes" id="UP000295765">
    <property type="component" value="Unassembled WGS sequence"/>
</dbReference>
<dbReference type="Gene3D" id="1.10.530.10">
    <property type="match status" value="1"/>
</dbReference>
<sequence length="239" mass="26972">MRPKTRVGWALRKQSPKLAAELNEFYAQFAKQQGTIGARVQKEYMSRVKVLHNATASEDQKRFEALIAVFSKYGQQYKFDPLMLAAQGYQESALNQSAKSAVGAIGIMQLMPATGTELKVGNIRQAEPNIHAGAKYMDQLMTKHFPDAKFDEQNRTLFAFASYNCGPGNVAKMRTEAEKRGLDPNQWFNNVEIVTAEKIGIETTTYVRNIFKYYAAYRLTTDARLATEKLKQEVVPVKN</sequence>
<gene>
    <name evidence="3" type="ORF">EV699_13316</name>
</gene>
<evidence type="ECO:0000313" key="4">
    <source>
        <dbReference type="Proteomes" id="UP000295765"/>
    </source>
</evidence>
<accession>A0A4R2LAP1</accession>
<evidence type="ECO:0000256" key="1">
    <source>
        <dbReference type="ARBA" id="ARBA00007734"/>
    </source>
</evidence>
<dbReference type="AlphaFoldDB" id="A0A4R2LAP1"/>
<dbReference type="CDD" id="cd13403">
    <property type="entry name" value="MLTF-like"/>
    <property type="match status" value="1"/>
</dbReference>
<dbReference type="Pfam" id="PF01464">
    <property type="entry name" value="SLT"/>
    <property type="match status" value="1"/>
</dbReference>
<dbReference type="EMBL" id="SLWY01000033">
    <property type="protein sequence ID" value="TCO76335.1"/>
    <property type="molecule type" value="Genomic_DNA"/>
</dbReference>
<dbReference type="InterPro" id="IPR023346">
    <property type="entry name" value="Lysozyme-like_dom_sf"/>
</dbReference>
<keyword evidence="4" id="KW-1185">Reference proteome</keyword>
<evidence type="ECO:0000313" key="3">
    <source>
        <dbReference type="EMBL" id="TCO76335.1"/>
    </source>
</evidence>
<evidence type="ECO:0000259" key="2">
    <source>
        <dbReference type="Pfam" id="PF01464"/>
    </source>
</evidence>
<dbReference type="PANTHER" id="PTHR37423">
    <property type="entry name" value="SOLUBLE LYTIC MUREIN TRANSGLYCOSYLASE-RELATED"/>
    <property type="match status" value="1"/>
</dbReference>
<feature type="domain" description="Transglycosylase SLT" evidence="2">
    <location>
        <begin position="70"/>
        <end position="180"/>
    </location>
</feature>
<reference evidence="3 4" key="1">
    <citation type="submission" date="2019-03" db="EMBL/GenBank/DDBJ databases">
        <title>Genomic Encyclopedia of Type Strains, Phase IV (KMG-IV): sequencing the most valuable type-strain genomes for metagenomic binning, comparative biology and taxonomic classification.</title>
        <authorList>
            <person name="Goeker M."/>
        </authorList>
    </citation>
    <scope>NUCLEOTIDE SEQUENCE [LARGE SCALE GENOMIC DNA]</scope>
    <source>
        <strain evidence="3 4">DSM 25287</strain>
    </source>
</reference>
<name>A0A4R2LAP1_9GAMM</name>
<proteinExistence type="inferred from homology"/>
<organism evidence="3 4">
    <name type="scientific">Plasticicumulans lactativorans</name>
    <dbReference type="NCBI Taxonomy" id="1133106"/>
    <lineage>
        <taxon>Bacteria</taxon>
        <taxon>Pseudomonadati</taxon>
        <taxon>Pseudomonadota</taxon>
        <taxon>Gammaproteobacteria</taxon>
        <taxon>Candidatus Competibacteraceae</taxon>
        <taxon>Plasticicumulans</taxon>
    </lineage>
</organism>
<dbReference type="SUPFAM" id="SSF53955">
    <property type="entry name" value="Lysozyme-like"/>
    <property type="match status" value="1"/>
</dbReference>